<reference evidence="1" key="1">
    <citation type="submission" date="2023-11" db="EMBL/GenBank/DDBJ databases">
        <title>Identification and selenium tolerance of Delftia acidovorans R3-25.</title>
        <authorList>
            <person name="Zhang S."/>
            <person name="Liu Y."/>
            <person name="Guo Y."/>
        </authorList>
    </citation>
    <scope>NUCLEOTIDE SEQUENCE</scope>
    <source>
        <strain evidence="1">R3-25</strain>
    </source>
</reference>
<proteinExistence type="predicted"/>
<dbReference type="AlphaFoldDB" id="A0AAJ2V9M1"/>
<dbReference type="EMBL" id="JAWWMZ010000003">
    <property type="protein sequence ID" value="MDX4953836.1"/>
    <property type="molecule type" value="Genomic_DNA"/>
</dbReference>
<accession>A0AAJ2V9M1</accession>
<comment type="caution">
    <text evidence="1">The sequence shown here is derived from an EMBL/GenBank/DDBJ whole genome shotgun (WGS) entry which is preliminary data.</text>
</comment>
<sequence>MTRRYSSADWRDIFYNAVREAPGGVTAAAAFLTDRREKAIHPEDLRRRLRGADGESLSTEMLELLSEWLIDMGRPDARRWLQSFNARFSMAAAYLPPPPEGGWACEASAIRQKVMQITAKNGLLAGICSRVTEDNQIDSTECDELEAGCMEIIELVFRLRRNARRAAGRSEDFT</sequence>
<name>A0AAJ2V9M1_DELAC</name>
<evidence type="ECO:0000313" key="2">
    <source>
        <dbReference type="Proteomes" id="UP001287445"/>
    </source>
</evidence>
<organism evidence="1 2">
    <name type="scientific">Delftia acidovorans</name>
    <name type="common">Pseudomonas acidovorans</name>
    <name type="synonym">Comamonas acidovorans</name>
    <dbReference type="NCBI Taxonomy" id="80866"/>
    <lineage>
        <taxon>Bacteria</taxon>
        <taxon>Pseudomonadati</taxon>
        <taxon>Pseudomonadota</taxon>
        <taxon>Betaproteobacteria</taxon>
        <taxon>Burkholderiales</taxon>
        <taxon>Comamonadaceae</taxon>
        <taxon>Delftia</taxon>
    </lineage>
</organism>
<dbReference type="Proteomes" id="UP001287445">
    <property type="component" value="Unassembled WGS sequence"/>
</dbReference>
<gene>
    <name evidence="1" type="ORF">SGN30_10455</name>
</gene>
<dbReference type="RefSeq" id="WP_043819330.1">
    <property type="nucleotide sequence ID" value="NZ_JAKRZQ010000003.1"/>
</dbReference>
<protein>
    <submittedName>
        <fullName evidence="1">Uncharacterized protein</fullName>
    </submittedName>
</protein>
<evidence type="ECO:0000313" key="1">
    <source>
        <dbReference type="EMBL" id="MDX4953836.1"/>
    </source>
</evidence>